<gene>
    <name evidence="1" type="ORF">ARMOST_17087</name>
</gene>
<dbReference type="EMBL" id="FUEG01000020">
    <property type="protein sequence ID" value="SJL13640.1"/>
    <property type="molecule type" value="Genomic_DNA"/>
</dbReference>
<reference evidence="2" key="1">
    <citation type="journal article" date="2017" name="Nat. Ecol. Evol.">
        <title>Genome expansion and lineage-specific genetic innovations in the forest pathogenic fungi Armillaria.</title>
        <authorList>
            <person name="Sipos G."/>
            <person name="Prasanna A.N."/>
            <person name="Walter M.C."/>
            <person name="O'Connor E."/>
            <person name="Balint B."/>
            <person name="Krizsan K."/>
            <person name="Kiss B."/>
            <person name="Hess J."/>
            <person name="Varga T."/>
            <person name="Slot J."/>
            <person name="Riley R."/>
            <person name="Boka B."/>
            <person name="Rigling D."/>
            <person name="Barry K."/>
            <person name="Lee J."/>
            <person name="Mihaltcheva S."/>
            <person name="LaButti K."/>
            <person name="Lipzen A."/>
            <person name="Waldron R."/>
            <person name="Moloney N.M."/>
            <person name="Sperisen C."/>
            <person name="Kredics L."/>
            <person name="Vagvoelgyi C."/>
            <person name="Patrignani A."/>
            <person name="Fitzpatrick D."/>
            <person name="Nagy I."/>
            <person name="Doyle S."/>
            <person name="Anderson J.B."/>
            <person name="Grigoriev I.V."/>
            <person name="Gueldener U."/>
            <person name="Muensterkoetter M."/>
            <person name="Nagy L.G."/>
        </authorList>
    </citation>
    <scope>NUCLEOTIDE SEQUENCE [LARGE SCALE GENOMIC DNA]</scope>
    <source>
        <strain evidence="2">C18/9</strain>
    </source>
</reference>
<accession>A0A284RY14</accession>
<dbReference type="Proteomes" id="UP000219338">
    <property type="component" value="Unassembled WGS sequence"/>
</dbReference>
<sequence length="381" mass="41155">MNRAYCISLPKLLKLSTIFAEAADANPHPTDGSVFFRSTGNADPDSIVTTRYVVEDPGGSPARPSKKCAPNSSNEISLASIFTKQKQSLDSDEVTSSAQRILNDTRRLTLDVHVLSLSFSCYRSTEVIVSLQHRLTGLMETLRRQPFADDASVLHAKHIDVTRGEGSLKRTGSPAVGMNHFPKSSKPQIIRMFLLTPSPLSWLMSTLQRLDAADTMASVGCSDAGNWSENPALPLQPKVDILIPSIILQDAIEVVPSFHTSVSSQSSDHPTLASSLHLDSGHFLISALQPSLPRLDFSASEDTSVITDQHLNQLTLCTSLSGALEYGSCAGFLDSSVSEPVPRRRIESPSSHLTLFCSGCSFPGTPTAQNDPYLSNDVFSV</sequence>
<dbReference type="AlphaFoldDB" id="A0A284RY14"/>
<protein>
    <submittedName>
        <fullName evidence="1">Uncharacterized protein</fullName>
    </submittedName>
</protein>
<name>A0A284RY14_ARMOS</name>
<keyword evidence="2" id="KW-1185">Reference proteome</keyword>
<organism evidence="1 2">
    <name type="scientific">Armillaria ostoyae</name>
    <name type="common">Armillaria root rot fungus</name>
    <dbReference type="NCBI Taxonomy" id="47428"/>
    <lineage>
        <taxon>Eukaryota</taxon>
        <taxon>Fungi</taxon>
        <taxon>Dikarya</taxon>
        <taxon>Basidiomycota</taxon>
        <taxon>Agaricomycotina</taxon>
        <taxon>Agaricomycetes</taxon>
        <taxon>Agaricomycetidae</taxon>
        <taxon>Agaricales</taxon>
        <taxon>Marasmiineae</taxon>
        <taxon>Physalacriaceae</taxon>
        <taxon>Armillaria</taxon>
    </lineage>
</organism>
<evidence type="ECO:0000313" key="2">
    <source>
        <dbReference type="Proteomes" id="UP000219338"/>
    </source>
</evidence>
<evidence type="ECO:0000313" key="1">
    <source>
        <dbReference type="EMBL" id="SJL13640.1"/>
    </source>
</evidence>
<proteinExistence type="predicted"/>